<sequence>MIIAHTVQILSDIVLTATPLVILWRVNLPSRSKRVIRVAFSGSILMLLLFIACCIVSFDPGLMSKPSAALIPPMISQLEMAVSLIVCNFLVTTTLLYKAWRKRFGRPRPEGQSTEAEDSSDVEESSSRPDDTEHSSPSAAEPKSTQSRTIITFTDVMTDSELYQEISTSTKPESGGSKSG</sequence>
<dbReference type="EMBL" id="DS547138">
    <property type="protein sequence ID" value="EDR01471.1"/>
    <property type="molecule type" value="Genomic_DNA"/>
</dbReference>
<dbReference type="InParanoid" id="B0DV91"/>
<accession>B0DV91</accession>
<feature type="region of interest" description="Disordered" evidence="1">
    <location>
        <begin position="161"/>
        <end position="180"/>
    </location>
</feature>
<dbReference type="AlphaFoldDB" id="B0DV91"/>
<evidence type="ECO:0000256" key="1">
    <source>
        <dbReference type="SAM" id="MobiDB-lite"/>
    </source>
</evidence>
<proteinExistence type="predicted"/>
<dbReference type="KEGG" id="lbc:LACBIDRAFT_310857"/>
<dbReference type="InterPro" id="IPR052337">
    <property type="entry name" value="SAT4-like"/>
</dbReference>
<feature type="transmembrane region" description="Helical" evidence="2">
    <location>
        <begin position="38"/>
        <end position="58"/>
    </location>
</feature>
<keyword evidence="2" id="KW-1133">Transmembrane helix</keyword>
<dbReference type="HOGENOM" id="CLU_1532804_0_0_1"/>
<dbReference type="PANTHER" id="PTHR33048">
    <property type="entry name" value="PTH11-LIKE INTEGRAL MEMBRANE PROTEIN (AFU_ORTHOLOGUE AFUA_5G11245)"/>
    <property type="match status" value="1"/>
</dbReference>
<evidence type="ECO:0000313" key="3">
    <source>
        <dbReference type="EMBL" id="EDR01471.1"/>
    </source>
</evidence>
<organism evidence="4">
    <name type="scientific">Laccaria bicolor (strain S238N-H82 / ATCC MYA-4686)</name>
    <name type="common">Bicoloured deceiver</name>
    <name type="synonym">Laccaria laccata var. bicolor</name>
    <dbReference type="NCBI Taxonomy" id="486041"/>
    <lineage>
        <taxon>Eukaryota</taxon>
        <taxon>Fungi</taxon>
        <taxon>Dikarya</taxon>
        <taxon>Basidiomycota</taxon>
        <taxon>Agaricomycotina</taxon>
        <taxon>Agaricomycetes</taxon>
        <taxon>Agaricomycetidae</taxon>
        <taxon>Agaricales</taxon>
        <taxon>Agaricineae</taxon>
        <taxon>Hydnangiaceae</taxon>
        <taxon>Laccaria</taxon>
    </lineage>
</organism>
<evidence type="ECO:0000256" key="2">
    <source>
        <dbReference type="SAM" id="Phobius"/>
    </source>
</evidence>
<dbReference type="RefSeq" id="XP_001887823.1">
    <property type="nucleotide sequence ID" value="XM_001887788.1"/>
</dbReference>
<feature type="compositionally biased region" description="Polar residues" evidence="1">
    <location>
        <begin position="135"/>
        <end position="151"/>
    </location>
</feature>
<keyword evidence="2" id="KW-0812">Transmembrane</keyword>
<reference evidence="3 4" key="1">
    <citation type="journal article" date="2008" name="Nature">
        <title>The genome of Laccaria bicolor provides insights into mycorrhizal symbiosis.</title>
        <authorList>
            <person name="Martin F."/>
            <person name="Aerts A."/>
            <person name="Ahren D."/>
            <person name="Brun A."/>
            <person name="Danchin E.G.J."/>
            <person name="Duchaussoy F."/>
            <person name="Gibon J."/>
            <person name="Kohler A."/>
            <person name="Lindquist E."/>
            <person name="Pereda V."/>
            <person name="Salamov A."/>
            <person name="Shapiro H.J."/>
            <person name="Wuyts J."/>
            <person name="Blaudez D."/>
            <person name="Buee M."/>
            <person name="Brokstein P."/>
            <person name="Canbaeck B."/>
            <person name="Cohen D."/>
            <person name="Courty P.E."/>
            <person name="Coutinho P.M."/>
            <person name="Delaruelle C."/>
            <person name="Detter J.C."/>
            <person name="Deveau A."/>
            <person name="DiFazio S."/>
            <person name="Duplessis S."/>
            <person name="Fraissinet-Tachet L."/>
            <person name="Lucic E."/>
            <person name="Frey-Klett P."/>
            <person name="Fourrey C."/>
            <person name="Feussner I."/>
            <person name="Gay G."/>
            <person name="Grimwood J."/>
            <person name="Hoegger P.J."/>
            <person name="Jain P."/>
            <person name="Kilaru S."/>
            <person name="Labbe J."/>
            <person name="Lin Y.C."/>
            <person name="Legue V."/>
            <person name="Le Tacon F."/>
            <person name="Marmeisse R."/>
            <person name="Melayah D."/>
            <person name="Montanini B."/>
            <person name="Muratet M."/>
            <person name="Nehls U."/>
            <person name="Niculita-Hirzel H."/>
            <person name="Oudot-Le Secq M.P."/>
            <person name="Peter M."/>
            <person name="Quesneville H."/>
            <person name="Rajashekar B."/>
            <person name="Reich M."/>
            <person name="Rouhier N."/>
            <person name="Schmutz J."/>
            <person name="Yin T."/>
            <person name="Chalot M."/>
            <person name="Henrissat B."/>
            <person name="Kuees U."/>
            <person name="Lucas S."/>
            <person name="Van de Peer Y."/>
            <person name="Podila G.K."/>
            <person name="Polle A."/>
            <person name="Pukkila P.J."/>
            <person name="Richardson P.M."/>
            <person name="Rouze P."/>
            <person name="Sanders I.R."/>
            <person name="Stajich J.E."/>
            <person name="Tunlid A."/>
            <person name="Tuskan G."/>
            <person name="Grigoriev I.V."/>
        </authorList>
    </citation>
    <scope>NUCLEOTIDE SEQUENCE [LARGE SCALE GENOMIC DNA]</scope>
    <source>
        <strain evidence="4">S238N-H82 / ATCC MYA-4686</strain>
    </source>
</reference>
<feature type="region of interest" description="Disordered" evidence="1">
    <location>
        <begin position="105"/>
        <end position="151"/>
    </location>
</feature>
<feature type="transmembrane region" description="Helical" evidence="2">
    <location>
        <begin position="6"/>
        <end position="26"/>
    </location>
</feature>
<feature type="transmembrane region" description="Helical" evidence="2">
    <location>
        <begin position="78"/>
        <end position="97"/>
    </location>
</feature>
<feature type="compositionally biased region" description="Basic and acidic residues" evidence="1">
    <location>
        <begin position="125"/>
        <end position="134"/>
    </location>
</feature>
<protein>
    <submittedName>
        <fullName evidence="3">Predicted protein</fullName>
    </submittedName>
</protein>
<name>B0DV91_LACBS</name>
<dbReference type="OrthoDB" id="3012989at2759"/>
<feature type="compositionally biased region" description="Acidic residues" evidence="1">
    <location>
        <begin position="115"/>
        <end position="124"/>
    </location>
</feature>
<dbReference type="PANTHER" id="PTHR33048:SF47">
    <property type="entry name" value="INTEGRAL MEMBRANE PROTEIN-RELATED"/>
    <property type="match status" value="1"/>
</dbReference>
<keyword evidence="2" id="KW-0472">Membrane</keyword>
<dbReference type="Proteomes" id="UP000001194">
    <property type="component" value="Unassembled WGS sequence"/>
</dbReference>
<evidence type="ECO:0000313" key="4">
    <source>
        <dbReference type="Proteomes" id="UP000001194"/>
    </source>
</evidence>
<gene>
    <name evidence="3" type="ORF">LACBIDRAFT_310857</name>
</gene>
<keyword evidence="4" id="KW-1185">Reference proteome</keyword>
<dbReference type="GeneID" id="6083463"/>